<evidence type="ECO:0000313" key="4">
    <source>
        <dbReference type="EMBL" id="KAA9160082.1"/>
    </source>
</evidence>
<dbReference type="Pfam" id="PF01557">
    <property type="entry name" value="FAA_hydrolase"/>
    <property type="match status" value="1"/>
</dbReference>
<dbReference type="PANTHER" id="PTHR42796:SF4">
    <property type="entry name" value="FUMARYLACETOACETATE HYDROLASE DOMAIN-CONTAINING PROTEIN 2A"/>
    <property type="match status" value="1"/>
</dbReference>
<evidence type="ECO:0000256" key="1">
    <source>
        <dbReference type="ARBA" id="ARBA00010211"/>
    </source>
</evidence>
<dbReference type="Proteomes" id="UP000319769">
    <property type="component" value="Unassembled WGS sequence"/>
</dbReference>
<dbReference type="AlphaFoldDB" id="A0A5N0V6D6"/>
<name>A0A5N0V6D6_9PSEU</name>
<evidence type="ECO:0000313" key="5">
    <source>
        <dbReference type="Proteomes" id="UP000319769"/>
    </source>
</evidence>
<dbReference type="InterPro" id="IPR051121">
    <property type="entry name" value="FAH"/>
</dbReference>
<dbReference type="GO" id="GO:0016787">
    <property type="term" value="F:hydrolase activity"/>
    <property type="evidence" value="ECO:0007669"/>
    <property type="project" value="UniProtKB-KW"/>
</dbReference>
<comment type="caution">
    <text evidence="4">The sequence shown here is derived from an EMBL/GenBank/DDBJ whole genome shotgun (WGS) entry which is preliminary data.</text>
</comment>
<keyword evidence="5" id="KW-1185">Reference proteome</keyword>
<accession>A0A5N0V6D6</accession>
<dbReference type="EMBL" id="VMNW02000025">
    <property type="protein sequence ID" value="KAA9160082.1"/>
    <property type="molecule type" value="Genomic_DNA"/>
</dbReference>
<dbReference type="PANTHER" id="PTHR42796">
    <property type="entry name" value="FUMARYLACETOACETATE HYDROLASE DOMAIN-CONTAINING PROTEIN 2A-RELATED"/>
    <property type="match status" value="1"/>
</dbReference>
<dbReference type="GO" id="GO:0044281">
    <property type="term" value="P:small molecule metabolic process"/>
    <property type="evidence" value="ECO:0007669"/>
    <property type="project" value="UniProtKB-ARBA"/>
</dbReference>
<dbReference type="SUPFAM" id="SSF56529">
    <property type="entry name" value="FAH"/>
    <property type="match status" value="1"/>
</dbReference>
<evidence type="ECO:0000256" key="2">
    <source>
        <dbReference type="ARBA" id="ARBA00022723"/>
    </source>
</evidence>
<feature type="domain" description="Fumarylacetoacetase-like C-terminal" evidence="3">
    <location>
        <begin position="95"/>
        <end position="269"/>
    </location>
</feature>
<protein>
    <submittedName>
        <fullName evidence="4">Fumarylacetoacetate hydrolase family protein</fullName>
    </submittedName>
</protein>
<gene>
    <name evidence="4" type="ORF">FPZ12_018495</name>
</gene>
<keyword evidence="2" id="KW-0479">Metal-binding</keyword>
<dbReference type="RefSeq" id="WP_144749069.1">
    <property type="nucleotide sequence ID" value="NZ_VMNW02000025.1"/>
</dbReference>
<proteinExistence type="inferred from homology"/>
<sequence length="293" mass="30752">MIFCCYDGGTLGVVADGRVTAVPDSVVPATTAPQDRVELLIETYADKRAELAALAADATLAHPPLAAVSLEAPVPSPKQLLCAVKNYADDRQGVAADFFLKSPLSVVPTGSTVTLPPVEARVFHHEPELAVVIGRAGRDIAAADAMDHVFGYTGFLDLSARDVGTTYYFKKSPAGFGPMGPVLVTADEIPDPHDLTVELSVNGEVRQRYSTARMANRIDRLIEVASSVAGVVPGDVIATGTYHVGMGPVQDGDHVVMTVEGIGELAVDVADPLHRAWDGAGKRLPAEPAGHRA</sequence>
<comment type="similarity">
    <text evidence="1">Belongs to the FAH family.</text>
</comment>
<dbReference type="Gene3D" id="3.90.850.10">
    <property type="entry name" value="Fumarylacetoacetase-like, C-terminal domain"/>
    <property type="match status" value="1"/>
</dbReference>
<dbReference type="OrthoDB" id="9805307at2"/>
<keyword evidence="4" id="KW-0378">Hydrolase</keyword>
<organism evidence="4 5">
    <name type="scientific">Amycolatopsis acidicola</name>
    <dbReference type="NCBI Taxonomy" id="2596893"/>
    <lineage>
        <taxon>Bacteria</taxon>
        <taxon>Bacillati</taxon>
        <taxon>Actinomycetota</taxon>
        <taxon>Actinomycetes</taxon>
        <taxon>Pseudonocardiales</taxon>
        <taxon>Pseudonocardiaceae</taxon>
        <taxon>Amycolatopsis</taxon>
    </lineage>
</organism>
<evidence type="ECO:0000259" key="3">
    <source>
        <dbReference type="Pfam" id="PF01557"/>
    </source>
</evidence>
<dbReference type="InterPro" id="IPR036663">
    <property type="entry name" value="Fumarylacetoacetase_C_sf"/>
</dbReference>
<dbReference type="GO" id="GO:0046872">
    <property type="term" value="F:metal ion binding"/>
    <property type="evidence" value="ECO:0007669"/>
    <property type="project" value="UniProtKB-KW"/>
</dbReference>
<dbReference type="InterPro" id="IPR011234">
    <property type="entry name" value="Fumarylacetoacetase-like_C"/>
</dbReference>
<reference evidence="4" key="1">
    <citation type="submission" date="2019-09" db="EMBL/GenBank/DDBJ databases">
        <authorList>
            <person name="Teo W.F.A."/>
            <person name="Duangmal K."/>
        </authorList>
    </citation>
    <scope>NUCLEOTIDE SEQUENCE [LARGE SCALE GENOMIC DNA]</scope>
    <source>
        <strain evidence="4">K81G1</strain>
    </source>
</reference>